<gene>
    <name evidence="1" type="ORF">L2E82_24341</name>
</gene>
<name>A0ACB9E0X2_CICIN</name>
<accession>A0ACB9E0X2</accession>
<evidence type="ECO:0000313" key="2">
    <source>
        <dbReference type="Proteomes" id="UP001055811"/>
    </source>
</evidence>
<dbReference type="Proteomes" id="UP001055811">
    <property type="component" value="Linkage Group LG04"/>
</dbReference>
<evidence type="ECO:0000313" key="1">
    <source>
        <dbReference type="EMBL" id="KAI3752360.1"/>
    </source>
</evidence>
<comment type="caution">
    <text evidence="1">The sequence shown here is derived from an EMBL/GenBank/DDBJ whole genome shotgun (WGS) entry which is preliminary data.</text>
</comment>
<reference evidence="2" key="1">
    <citation type="journal article" date="2022" name="Mol. Ecol. Resour.">
        <title>The genomes of chicory, endive, great burdock and yacon provide insights into Asteraceae palaeo-polyploidization history and plant inulin production.</title>
        <authorList>
            <person name="Fan W."/>
            <person name="Wang S."/>
            <person name="Wang H."/>
            <person name="Wang A."/>
            <person name="Jiang F."/>
            <person name="Liu H."/>
            <person name="Zhao H."/>
            <person name="Xu D."/>
            <person name="Zhang Y."/>
        </authorList>
    </citation>
    <scope>NUCLEOTIDE SEQUENCE [LARGE SCALE GENOMIC DNA]</scope>
    <source>
        <strain evidence="2">cv. Punajuju</strain>
    </source>
</reference>
<sequence length="72" mass="8490">MLLPTRRGKLWVRFGFWVMPRIKLKIRSRFGNQRLQIPAAYQNTIFLRITEVPKIETAFQVALENTASDRTV</sequence>
<protein>
    <submittedName>
        <fullName evidence="1">Uncharacterized protein</fullName>
    </submittedName>
</protein>
<organism evidence="1 2">
    <name type="scientific">Cichorium intybus</name>
    <name type="common">Chicory</name>
    <dbReference type="NCBI Taxonomy" id="13427"/>
    <lineage>
        <taxon>Eukaryota</taxon>
        <taxon>Viridiplantae</taxon>
        <taxon>Streptophyta</taxon>
        <taxon>Embryophyta</taxon>
        <taxon>Tracheophyta</taxon>
        <taxon>Spermatophyta</taxon>
        <taxon>Magnoliopsida</taxon>
        <taxon>eudicotyledons</taxon>
        <taxon>Gunneridae</taxon>
        <taxon>Pentapetalae</taxon>
        <taxon>asterids</taxon>
        <taxon>campanulids</taxon>
        <taxon>Asterales</taxon>
        <taxon>Asteraceae</taxon>
        <taxon>Cichorioideae</taxon>
        <taxon>Cichorieae</taxon>
        <taxon>Cichoriinae</taxon>
        <taxon>Cichorium</taxon>
    </lineage>
</organism>
<proteinExistence type="predicted"/>
<dbReference type="EMBL" id="CM042012">
    <property type="protein sequence ID" value="KAI3752360.1"/>
    <property type="molecule type" value="Genomic_DNA"/>
</dbReference>
<keyword evidence="2" id="KW-1185">Reference proteome</keyword>
<reference evidence="1 2" key="2">
    <citation type="journal article" date="2022" name="Mol. Ecol. Resour.">
        <title>The genomes of chicory, endive, great burdock and yacon provide insights into Asteraceae paleo-polyploidization history and plant inulin production.</title>
        <authorList>
            <person name="Fan W."/>
            <person name="Wang S."/>
            <person name="Wang H."/>
            <person name="Wang A."/>
            <person name="Jiang F."/>
            <person name="Liu H."/>
            <person name="Zhao H."/>
            <person name="Xu D."/>
            <person name="Zhang Y."/>
        </authorList>
    </citation>
    <scope>NUCLEOTIDE SEQUENCE [LARGE SCALE GENOMIC DNA]</scope>
    <source>
        <strain evidence="2">cv. Punajuju</strain>
        <tissue evidence="1">Leaves</tissue>
    </source>
</reference>